<feature type="transmembrane region" description="Helical" evidence="6">
    <location>
        <begin position="106"/>
        <end position="125"/>
    </location>
</feature>
<evidence type="ECO:0000313" key="9">
    <source>
        <dbReference type="Proteomes" id="UP000037046"/>
    </source>
</evidence>
<dbReference type="SUPFAM" id="SSF103481">
    <property type="entry name" value="Multidrug resistance efflux transporter EmrE"/>
    <property type="match status" value="2"/>
</dbReference>
<comment type="subcellular location">
    <subcellularLocation>
        <location evidence="1">Membrane</location>
        <topology evidence="1">Multi-pass membrane protein</topology>
    </subcellularLocation>
</comment>
<feature type="transmembrane region" description="Helical" evidence="6">
    <location>
        <begin position="137"/>
        <end position="159"/>
    </location>
</feature>
<sequence>MFISVALRDTGPLMIAATRITLGAVFLLALVRLKGRSLPDPRQPNGRMIWAFSGFMALFSNVIPFSLLAWAQQSVASGFAGVCMAAVPLLILPLAHFLVPGERMSLRKLVGFVMGTVGVVVLIGPDAFASTGKDLESLARLACLGVAGCYAMGTIATRLCPEVDRLALAATVLLIGAVIILPYALLQEGLPTTLSAKSFLALLYLGILPTGVAQLLLVQVNREAGPSFFGLVNYMVPVWSVILGAAVLFEPLPPSMLVAMSLILGGVAISQWRALRRVFARG</sequence>
<feature type="domain" description="EamA" evidence="7">
    <location>
        <begin position="141"/>
        <end position="269"/>
    </location>
</feature>
<evidence type="ECO:0000313" key="8">
    <source>
        <dbReference type="EMBL" id="KNX41400.1"/>
    </source>
</evidence>
<keyword evidence="4 6" id="KW-1133">Transmembrane helix</keyword>
<evidence type="ECO:0000256" key="4">
    <source>
        <dbReference type="ARBA" id="ARBA00022989"/>
    </source>
</evidence>
<evidence type="ECO:0000256" key="3">
    <source>
        <dbReference type="ARBA" id="ARBA00022692"/>
    </source>
</evidence>
<dbReference type="Pfam" id="PF00892">
    <property type="entry name" value="EamA"/>
    <property type="match status" value="2"/>
</dbReference>
<feature type="transmembrane region" description="Helical" evidence="6">
    <location>
        <begin position="166"/>
        <end position="186"/>
    </location>
</feature>
<dbReference type="AlphaFoldDB" id="A0A0L6CUN6"/>
<feature type="domain" description="EamA" evidence="7">
    <location>
        <begin position="2"/>
        <end position="123"/>
    </location>
</feature>
<comment type="similarity">
    <text evidence="2">Belongs to the EamA transporter family.</text>
</comment>
<dbReference type="EMBL" id="LGVV01000024">
    <property type="protein sequence ID" value="KNX41400.1"/>
    <property type="molecule type" value="Genomic_DNA"/>
</dbReference>
<keyword evidence="5 6" id="KW-0472">Membrane</keyword>
<protein>
    <submittedName>
        <fullName evidence="8">Putative DMT superfamily transporter inner membrane protein</fullName>
    </submittedName>
</protein>
<gene>
    <name evidence="8" type="ORF">ROTO_19950</name>
</gene>
<feature type="transmembrane region" description="Helical" evidence="6">
    <location>
        <begin position="12"/>
        <end position="31"/>
    </location>
</feature>
<reference evidence="9" key="1">
    <citation type="submission" date="2015-07" db="EMBL/GenBank/DDBJ databases">
        <title>Draft Genome Sequence of Roseovarius tolerans EL-164, a producer of N-Acylated Alanine Methyl Esters (NAMEs).</title>
        <authorList>
            <person name="Voget S."/>
            <person name="Bruns H."/>
            <person name="Wagner-Doebler I."/>
            <person name="Schulz S."/>
            <person name="Daniel R."/>
        </authorList>
    </citation>
    <scope>NUCLEOTIDE SEQUENCE [LARGE SCALE GENOMIC DNA]</scope>
    <source>
        <strain evidence="9">EL-164</strain>
    </source>
</reference>
<organism evidence="8 9">
    <name type="scientific">Roseovarius tolerans</name>
    <dbReference type="NCBI Taxonomy" id="74031"/>
    <lineage>
        <taxon>Bacteria</taxon>
        <taxon>Pseudomonadati</taxon>
        <taxon>Pseudomonadota</taxon>
        <taxon>Alphaproteobacteria</taxon>
        <taxon>Rhodobacterales</taxon>
        <taxon>Roseobacteraceae</taxon>
        <taxon>Roseovarius</taxon>
    </lineage>
</organism>
<comment type="caution">
    <text evidence="8">The sequence shown here is derived from an EMBL/GenBank/DDBJ whole genome shotgun (WGS) entry which is preliminary data.</text>
</comment>
<dbReference type="InterPro" id="IPR000620">
    <property type="entry name" value="EamA_dom"/>
</dbReference>
<dbReference type="Proteomes" id="UP000037046">
    <property type="component" value="Unassembled WGS sequence"/>
</dbReference>
<keyword evidence="3 6" id="KW-0812">Transmembrane</keyword>
<keyword evidence="9" id="KW-1185">Reference proteome</keyword>
<accession>A0A0L6CUN6</accession>
<dbReference type="InterPro" id="IPR050638">
    <property type="entry name" value="AA-Vitamin_Transporters"/>
</dbReference>
<feature type="transmembrane region" description="Helical" evidence="6">
    <location>
        <begin position="52"/>
        <end position="71"/>
    </location>
</feature>
<evidence type="ECO:0000256" key="2">
    <source>
        <dbReference type="ARBA" id="ARBA00007362"/>
    </source>
</evidence>
<evidence type="ECO:0000256" key="5">
    <source>
        <dbReference type="ARBA" id="ARBA00023136"/>
    </source>
</evidence>
<dbReference type="GO" id="GO:0016020">
    <property type="term" value="C:membrane"/>
    <property type="evidence" value="ECO:0007669"/>
    <property type="project" value="UniProtKB-SubCell"/>
</dbReference>
<evidence type="ECO:0000256" key="1">
    <source>
        <dbReference type="ARBA" id="ARBA00004141"/>
    </source>
</evidence>
<feature type="transmembrane region" description="Helical" evidence="6">
    <location>
        <begin position="77"/>
        <end position="99"/>
    </location>
</feature>
<feature type="transmembrane region" description="Helical" evidence="6">
    <location>
        <begin position="230"/>
        <end position="249"/>
    </location>
</feature>
<dbReference type="RefSeq" id="WP_235575809.1">
    <property type="nucleotide sequence ID" value="NZ_CP118494.1"/>
</dbReference>
<dbReference type="PANTHER" id="PTHR32322:SF2">
    <property type="entry name" value="EAMA DOMAIN-CONTAINING PROTEIN"/>
    <property type="match status" value="1"/>
</dbReference>
<feature type="transmembrane region" description="Helical" evidence="6">
    <location>
        <begin position="255"/>
        <end position="275"/>
    </location>
</feature>
<feature type="transmembrane region" description="Helical" evidence="6">
    <location>
        <begin position="198"/>
        <end position="218"/>
    </location>
</feature>
<proteinExistence type="inferred from homology"/>
<name>A0A0L6CUN6_9RHOB</name>
<evidence type="ECO:0000256" key="6">
    <source>
        <dbReference type="SAM" id="Phobius"/>
    </source>
</evidence>
<dbReference type="PANTHER" id="PTHR32322">
    <property type="entry name" value="INNER MEMBRANE TRANSPORTER"/>
    <property type="match status" value="1"/>
</dbReference>
<dbReference type="InterPro" id="IPR037185">
    <property type="entry name" value="EmrE-like"/>
</dbReference>
<dbReference type="PATRIC" id="fig|74031.6.peg.2034"/>
<evidence type="ECO:0000259" key="7">
    <source>
        <dbReference type="Pfam" id="PF00892"/>
    </source>
</evidence>